<dbReference type="InterPro" id="IPR005844">
    <property type="entry name" value="A-D-PHexomutase_a/b/a-I"/>
</dbReference>
<dbReference type="GO" id="GO:0004614">
    <property type="term" value="F:phosphoglucomutase activity"/>
    <property type="evidence" value="ECO:0007669"/>
    <property type="project" value="UniProtKB-EC"/>
</dbReference>
<keyword evidence="5" id="KW-0313">Glucose metabolism</keyword>
<dbReference type="InterPro" id="IPR045244">
    <property type="entry name" value="PGM"/>
</dbReference>
<keyword evidence="9" id="KW-0413">Isomerase</keyword>
<dbReference type="KEGG" id="ccp:CHC_T00002564001"/>
<organism evidence="16 17">
    <name type="scientific">Chondrus crispus</name>
    <name type="common">Carrageen Irish moss</name>
    <name type="synonym">Polymorpha crispa</name>
    <dbReference type="NCBI Taxonomy" id="2769"/>
    <lineage>
        <taxon>Eukaryota</taxon>
        <taxon>Rhodophyta</taxon>
        <taxon>Florideophyceae</taxon>
        <taxon>Rhodymeniophycidae</taxon>
        <taxon>Gigartinales</taxon>
        <taxon>Gigartinaceae</taxon>
        <taxon>Chondrus</taxon>
    </lineage>
</organism>
<dbReference type="InterPro" id="IPR005841">
    <property type="entry name" value="Alpha-D-phosphohexomutase_SF"/>
</dbReference>
<feature type="domain" description="Alpha-D-phosphohexomutase alpha/beta/alpha" evidence="13">
    <location>
        <begin position="127"/>
        <end position="265"/>
    </location>
</feature>
<keyword evidence="6" id="KW-0597">Phosphoprotein</keyword>
<dbReference type="PANTHER" id="PTHR22573">
    <property type="entry name" value="PHOSPHOHEXOMUTASE FAMILY MEMBER"/>
    <property type="match status" value="1"/>
</dbReference>
<dbReference type="Pfam" id="PF02879">
    <property type="entry name" value="PGM_PMM_II"/>
    <property type="match status" value="1"/>
</dbReference>
<dbReference type="PhylomeDB" id="R7Q6V0"/>
<dbReference type="OMA" id="DGMHGAG"/>
<evidence type="ECO:0000256" key="8">
    <source>
        <dbReference type="ARBA" id="ARBA00022842"/>
    </source>
</evidence>
<evidence type="ECO:0000256" key="7">
    <source>
        <dbReference type="ARBA" id="ARBA00022723"/>
    </source>
</evidence>
<dbReference type="InterPro" id="IPR016055">
    <property type="entry name" value="A-D-PHexomutase_a/b/a-I/II/III"/>
</dbReference>
<name>R7Q6V0_CHOCR</name>
<comment type="catalytic activity">
    <reaction evidence="12">
        <text>O-phospho-L-seryl-[protein] + alpha-D-glucose 1-phosphate = alpha-D-glucose 1,6-bisphosphate + L-seryl-[protein]</text>
        <dbReference type="Rhea" id="RHEA:68748"/>
        <dbReference type="Rhea" id="RHEA-COMP:9863"/>
        <dbReference type="Rhea" id="RHEA-COMP:11604"/>
        <dbReference type="ChEBI" id="CHEBI:29999"/>
        <dbReference type="ChEBI" id="CHEBI:58392"/>
        <dbReference type="ChEBI" id="CHEBI:58601"/>
        <dbReference type="ChEBI" id="CHEBI:83421"/>
    </reaction>
</comment>
<proteinExistence type="inferred from homology"/>
<dbReference type="FunFam" id="3.40.120.10:FF:000004">
    <property type="entry name" value="Phosphoglucomutase 5"/>
    <property type="match status" value="1"/>
</dbReference>
<dbReference type="InterPro" id="IPR036900">
    <property type="entry name" value="A-D-PHexomutase_C_sf"/>
</dbReference>
<dbReference type="STRING" id="2769.R7Q6V0"/>
<reference evidence="17" key="1">
    <citation type="journal article" date="2013" name="Proc. Natl. Acad. Sci. U.S.A.">
        <title>Genome structure and metabolic features in the red seaweed Chondrus crispus shed light on evolution of the Archaeplastida.</title>
        <authorList>
            <person name="Collen J."/>
            <person name="Porcel B."/>
            <person name="Carre W."/>
            <person name="Ball S.G."/>
            <person name="Chaparro C."/>
            <person name="Tonon T."/>
            <person name="Barbeyron T."/>
            <person name="Michel G."/>
            <person name="Noel B."/>
            <person name="Valentin K."/>
            <person name="Elias M."/>
            <person name="Artiguenave F."/>
            <person name="Arun A."/>
            <person name="Aury J.M."/>
            <person name="Barbosa-Neto J.F."/>
            <person name="Bothwell J.H."/>
            <person name="Bouget F.Y."/>
            <person name="Brillet L."/>
            <person name="Cabello-Hurtado F."/>
            <person name="Capella-Gutierrez S."/>
            <person name="Charrier B."/>
            <person name="Cladiere L."/>
            <person name="Cock J.M."/>
            <person name="Coelho S.M."/>
            <person name="Colleoni C."/>
            <person name="Czjzek M."/>
            <person name="Da Silva C."/>
            <person name="Delage L."/>
            <person name="Denoeud F."/>
            <person name="Deschamps P."/>
            <person name="Dittami S.M."/>
            <person name="Gabaldon T."/>
            <person name="Gachon C.M."/>
            <person name="Groisillier A."/>
            <person name="Herve C."/>
            <person name="Jabbari K."/>
            <person name="Katinka M."/>
            <person name="Kloareg B."/>
            <person name="Kowalczyk N."/>
            <person name="Labadie K."/>
            <person name="Leblanc C."/>
            <person name="Lopez P.J."/>
            <person name="McLachlan D.H."/>
            <person name="Meslet-Cladiere L."/>
            <person name="Moustafa A."/>
            <person name="Nehr Z."/>
            <person name="Nyvall Collen P."/>
            <person name="Panaud O."/>
            <person name="Partensky F."/>
            <person name="Poulain J."/>
            <person name="Rensing S.A."/>
            <person name="Rousvoal S."/>
            <person name="Samson G."/>
            <person name="Symeonidi A."/>
            <person name="Weissenbach J."/>
            <person name="Zambounis A."/>
            <person name="Wincker P."/>
            <person name="Boyen C."/>
        </authorList>
    </citation>
    <scope>NUCLEOTIDE SEQUENCE [LARGE SCALE GENOMIC DNA]</scope>
    <source>
        <strain evidence="17">cv. Stackhouse</strain>
    </source>
</reference>
<dbReference type="GO" id="GO:0000287">
    <property type="term" value="F:magnesium ion binding"/>
    <property type="evidence" value="ECO:0007669"/>
    <property type="project" value="InterPro"/>
</dbReference>
<evidence type="ECO:0000256" key="5">
    <source>
        <dbReference type="ARBA" id="ARBA00022526"/>
    </source>
</evidence>
<evidence type="ECO:0000256" key="12">
    <source>
        <dbReference type="ARBA" id="ARBA00049409"/>
    </source>
</evidence>
<dbReference type="Gramene" id="CDF33764">
    <property type="protein sequence ID" value="CDF33764"/>
    <property type="gene ID" value="CHC_T00002564001"/>
</dbReference>
<dbReference type="PRINTS" id="PR00509">
    <property type="entry name" value="PGMPMM"/>
</dbReference>
<evidence type="ECO:0000313" key="16">
    <source>
        <dbReference type="EMBL" id="CDF33764.1"/>
    </source>
</evidence>
<evidence type="ECO:0000256" key="10">
    <source>
        <dbReference type="ARBA" id="ARBA00023277"/>
    </source>
</evidence>
<feature type="domain" description="Alpha-D-phosphohexomutase alpha/beta/alpha" evidence="14">
    <location>
        <begin position="304"/>
        <end position="410"/>
    </location>
</feature>
<dbReference type="SUPFAM" id="SSF55957">
    <property type="entry name" value="Phosphoglucomutase, C-terminal domain"/>
    <property type="match status" value="1"/>
</dbReference>
<evidence type="ECO:0000256" key="3">
    <source>
        <dbReference type="ARBA" id="ARBA00010231"/>
    </source>
</evidence>
<keyword evidence="7" id="KW-0479">Metal-binding</keyword>
<dbReference type="PANTHER" id="PTHR22573:SF2">
    <property type="entry name" value="PHOSPHOGLUCOMUTASE"/>
    <property type="match status" value="1"/>
</dbReference>
<dbReference type="PROSITE" id="PS00710">
    <property type="entry name" value="PGM_PMM"/>
    <property type="match status" value="1"/>
</dbReference>
<dbReference type="GeneID" id="17321315"/>
<keyword evidence="8" id="KW-0460">Magnesium</keyword>
<evidence type="ECO:0000256" key="4">
    <source>
        <dbReference type="ARBA" id="ARBA00012728"/>
    </source>
</evidence>
<dbReference type="SUPFAM" id="SSF53738">
    <property type="entry name" value="Phosphoglucomutase, first 3 domains"/>
    <property type="match status" value="3"/>
</dbReference>
<evidence type="ECO:0000256" key="1">
    <source>
        <dbReference type="ARBA" id="ARBA00000443"/>
    </source>
</evidence>
<dbReference type="Pfam" id="PF02878">
    <property type="entry name" value="PGM_PMM_I"/>
    <property type="match status" value="1"/>
</dbReference>
<evidence type="ECO:0000313" key="17">
    <source>
        <dbReference type="Proteomes" id="UP000012073"/>
    </source>
</evidence>
<evidence type="ECO:0000259" key="14">
    <source>
        <dbReference type="Pfam" id="PF02879"/>
    </source>
</evidence>
<keyword evidence="10" id="KW-0119">Carbohydrate metabolism</keyword>
<evidence type="ECO:0000256" key="2">
    <source>
        <dbReference type="ARBA" id="ARBA00001946"/>
    </source>
</evidence>
<comment type="cofactor">
    <cofactor evidence="2">
        <name>Mg(2+)</name>
        <dbReference type="ChEBI" id="CHEBI:18420"/>
    </cofactor>
</comment>
<dbReference type="FunFam" id="3.30.310.50:FF:000002">
    <property type="entry name" value="Phosphoglucomutase 5"/>
    <property type="match status" value="1"/>
</dbReference>
<comment type="catalytic activity">
    <reaction evidence="11">
        <text>alpha-D-glucose 1,6-bisphosphate + L-seryl-[protein] = O-phospho-L-seryl-[protein] + alpha-D-glucose 6-phosphate</text>
        <dbReference type="Rhea" id="RHEA:68752"/>
        <dbReference type="Rhea" id="RHEA-COMP:9863"/>
        <dbReference type="Rhea" id="RHEA-COMP:11604"/>
        <dbReference type="ChEBI" id="CHEBI:29999"/>
        <dbReference type="ChEBI" id="CHEBI:58225"/>
        <dbReference type="ChEBI" id="CHEBI:58392"/>
        <dbReference type="ChEBI" id="CHEBI:83421"/>
    </reaction>
</comment>
<dbReference type="Pfam" id="PF24947">
    <property type="entry name" value="PGM1_C_vert_fung"/>
    <property type="match status" value="1"/>
</dbReference>
<dbReference type="InterPro" id="IPR005845">
    <property type="entry name" value="A-D-PHexomutase_a/b/a-II"/>
</dbReference>
<dbReference type="InterPro" id="IPR016066">
    <property type="entry name" value="A-D-PHexomutase_CS"/>
</dbReference>
<feature type="domain" description="Alpha-D-phosphohexomutase alpha/beta/alpha" evidence="15">
    <location>
        <begin position="422"/>
        <end position="520"/>
    </location>
</feature>
<dbReference type="OrthoDB" id="2291at2759"/>
<dbReference type="Gene3D" id="3.30.310.50">
    <property type="entry name" value="Alpha-D-phosphohexomutase, C-terminal domain"/>
    <property type="match status" value="1"/>
</dbReference>
<dbReference type="EC" id="5.4.2.2" evidence="4"/>
<comment type="catalytic activity">
    <reaction evidence="1">
        <text>alpha-D-glucose 1-phosphate = alpha-D-glucose 6-phosphate</text>
        <dbReference type="Rhea" id="RHEA:23536"/>
        <dbReference type="ChEBI" id="CHEBI:58225"/>
        <dbReference type="ChEBI" id="CHEBI:58601"/>
        <dbReference type="EC" id="5.4.2.2"/>
    </reaction>
</comment>
<dbReference type="InterPro" id="IPR005846">
    <property type="entry name" value="A-D-PHexomutase_a/b/a-III"/>
</dbReference>
<dbReference type="EMBL" id="HG001657">
    <property type="protein sequence ID" value="CDF33764.1"/>
    <property type="molecule type" value="Genomic_DNA"/>
</dbReference>
<sequence>MTIDLFPRAVGLSRVCSNLHCTSRIFFWARLSFGSVWHLDGERFRSMARGRLLFVASVHPTLKRHNKIQRCSAQLSCRGFFSGQPVRSTVKTAKKWEISAMCSMQPAMASESSLKILKYGTNPIDGQTTGTSGMRKRAKVLVSNPKFLPNWIQSLFNALGGRDVLEGTTLIVGGDGRFYNTVAAQTIIRMAAAHGVKHLVIGRNAILTTPAVSAMIPARKAVGGIILTASHNPAGPDGDWGIKYNTGAGAPASEGLTDKIYQETVGINEYFLADLGIDINLSIEGTTSFADGAFTVEVVDPVAEYCDLLESIFDFNDIKKLLARSDFSLVFDAMHASTGEYARVILHEKLGAPLSNLLNEIPLQDFGGGHPDPNLTYAAELVRMLDPRQTPDAPQFGAASDGDGDRNMILGRGVFVSPGDSVAIIADYAARAIPYFRGKQLKGLARSMPTSSALDRVAEALGIPVYETPTGWKYFTNLMDADRVSICGEESFGTSSEHIREKDGLWAVLSWLSILAYENRDSPIGSLVTVEDILVGHWRRYGRTYNMRYDFEGVSKEAGDHMMNWLREMVDGVAPKHPEIAEIDEFQYKDPIDGTVASQQGIRVTTKDGGRVVFRLSGTGSAGATIRVYFEQYQKPSSSFTVKDPKDVFRNLVKKAMGFAKIPEITGRTEPTVLT</sequence>
<protein>
    <recommendedName>
        <fullName evidence="4">phosphoglucomutase (alpha-D-glucose-1,6-bisphosphate-dependent)</fullName>
        <ecNumber evidence="4">5.4.2.2</ecNumber>
    </recommendedName>
</protein>
<comment type="similarity">
    <text evidence="3">Belongs to the phosphohexose mutase family.</text>
</comment>
<dbReference type="GO" id="GO:0006006">
    <property type="term" value="P:glucose metabolic process"/>
    <property type="evidence" value="ECO:0007669"/>
    <property type="project" value="UniProtKB-KW"/>
</dbReference>
<dbReference type="Proteomes" id="UP000012073">
    <property type="component" value="Unassembled WGS sequence"/>
</dbReference>
<evidence type="ECO:0000259" key="15">
    <source>
        <dbReference type="Pfam" id="PF02880"/>
    </source>
</evidence>
<evidence type="ECO:0000259" key="13">
    <source>
        <dbReference type="Pfam" id="PF02878"/>
    </source>
</evidence>
<evidence type="ECO:0000256" key="9">
    <source>
        <dbReference type="ARBA" id="ARBA00023235"/>
    </source>
</evidence>
<gene>
    <name evidence="16" type="ORF">CHC_T00002564001</name>
</gene>
<dbReference type="FunFam" id="3.40.120.10:FF:000006">
    <property type="entry name" value="Phosphoglucomutase PgmA"/>
    <property type="match status" value="1"/>
</dbReference>
<evidence type="ECO:0000256" key="11">
    <source>
        <dbReference type="ARBA" id="ARBA00049318"/>
    </source>
</evidence>
<accession>R7Q6V0</accession>
<dbReference type="RefSeq" id="XP_005713583.1">
    <property type="nucleotide sequence ID" value="XM_005713526.1"/>
</dbReference>
<dbReference type="NCBIfam" id="NF005737">
    <property type="entry name" value="PRK07564.1-1"/>
    <property type="match status" value="1"/>
</dbReference>
<evidence type="ECO:0000256" key="6">
    <source>
        <dbReference type="ARBA" id="ARBA00022553"/>
    </source>
</evidence>
<dbReference type="Pfam" id="PF02880">
    <property type="entry name" value="PGM_PMM_III"/>
    <property type="match status" value="1"/>
</dbReference>
<dbReference type="GO" id="GO:0005829">
    <property type="term" value="C:cytosol"/>
    <property type="evidence" value="ECO:0007669"/>
    <property type="project" value="TreeGrafter"/>
</dbReference>
<keyword evidence="17" id="KW-1185">Reference proteome</keyword>
<dbReference type="Gene3D" id="3.40.120.10">
    <property type="entry name" value="Alpha-D-Glucose-1,6-Bisphosphate, subunit A, domain 3"/>
    <property type="match status" value="3"/>
</dbReference>
<dbReference type="AlphaFoldDB" id="R7Q6V0"/>